<evidence type="ECO:0000313" key="4">
    <source>
        <dbReference type="Proteomes" id="UP000270224"/>
    </source>
</evidence>
<dbReference type="RefSeq" id="WP_123265803.1">
    <property type="nucleotide sequence ID" value="NZ_RJUG01000003.1"/>
</dbReference>
<dbReference type="SUPFAM" id="SSF53756">
    <property type="entry name" value="UDP-Glycosyltransferase/glycogen phosphorylase"/>
    <property type="match status" value="1"/>
</dbReference>
<reference evidence="4" key="1">
    <citation type="submission" date="2018-11" db="EMBL/GenBank/DDBJ databases">
        <title>Proposal to divide the Flavobacteriaceae and reorganize its genera based on Amino Acid Identity values calculated from whole genome sequences.</title>
        <authorList>
            <person name="Nicholson A.C."/>
            <person name="Gulvik C.A."/>
            <person name="Whitney A.M."/>
            <person name="Humrighouse B.W."/>
            <person name="Bell M."/>
            <person name="Holmes B."/>
            <person name="Steigerwalt A."/>
            <person name="Villarma A."/>
            <person name="Sheth M."/>
            <person name="Batra D."/>
            <person name="Pryor J."/>
            <person name="Bernardet J.-F."/>
            <person name="Hugo C."/>
            <person name="Kampfer P."/>
            <person name="Newman J."/>
            <person name="Mcquiston J.R."/>
        </authorList>
    </citation>
    <scope>NUCLEOTIDE SEQUENCE [LARGE SCALE GENOMIC DNA]</scope>
    <source>
        <strain evidence="4">H3056</strain>
    </source>
</reference>
<dbReference type="GO" id="GO:0016757">
    <property type="term" value="F:glycosyltransferase activity"/>
    <property type="evidence" value="ECO:0007669"/>
    <property type="project" value="InterPro"/>
</dbReference>
<sequence>MKIVINTDQIYLHGGIEKVMATKVNWWAAQPGTEVFIVTTEQQHRPPCYQLDPMIQLIDLGVNYDRSKSYFSLRNIRKAFTHFRSQKKILNKLEPDIIISPNMNFDHYWLPLIKGQAKVLKERHGSRYFESQGNKSSLLNSLKLTFNKYIDSKYDRIVVLNPDEKKYVSAQNAAVIPNPVEPTSLSADVSQKVVMAAGRISPVKGFDHLISIWSMVAENFPDWQLHLYGQDYLGTQNKLEAQLKSLGLDMSVFFKGSVPDIHIPMAGAGIYAMTSITECFPMVLLEALAVGLPVISWDAPTGPRHILAHGSDSCLVPYRNYAIFADRLKQLMNDQGLRMKMSTEAKRNVERFEILKVMTQWKALFDELRIN</sequence>
<dbReference type="InterPro" id="IPR001296">
    <property type="entry name" value="Glyco_trans_1"/>
</dbReference>
<dbReference type="PANTHER" id="PTHR12526">
    <property type="entry name" value="GLYCOSYLTRANSFERASE"/>
    <property type="match status" value="1"/>
</dbReference>
<evidence type="ECO:0000313" key="3">
    <source>
        <dbReference type="EMBL" id="ROI09222.1"/>
    </source>
</evidence>
<proteinExistence type="predicted"/>
<feature type="domain" description="Glycosyltransferase subfamily 4-like N-terminal" evidence="2">
    <location>
        <begin position="14"/>
        <end position="182"/>
    </location>
</feature>
<evidence type="ECO:0000259" key="2">
    <source>
        <dbReference type="Pfam" id="PF13439"/>
    </source>
</evidence>
<keyword evidence="3" id="KW-0808">Transferase</keyword>
<dbReference type="Pfam" id="PF13439">
    <property type="entry name" value="Glyco_transf_4"/>
    <property type="match status" value="1"/>
</dbReference>
<dbReference type="InterPro" id="IPR028098">
    <property type="entry name" value="Glyco_trans_4-like_N"/>
</dbReference>
<dbReference type="Gene3D" id="3.40.50.2000">
    <property type="entry name" value="Glycogen Phosphorylase B"/>
    <property type="match status" value="2"/>
</dbReference>
<dbReference type="AlphaFoldDB" id="A0A3N0WVX6"/>
<feature type="domain" description="Glycosyl transferase family 1" evidence="1">
    <location>
        <begin position="187"/>
        <end position="347"/>
    </location>
</feature>
<organism evidence="3 4">
    <name type="scientific">Kaistella daneshvariae</name>
    <dbReference type="NCBI Taxonomy" id="2487074"/>
    <lineage>
        <taxon>Bacteria</taxon>
        <taxon>Pseudomonadati</taxon>
        <taxon>Bacteroidota</taxon>
        <taxon>Flavobacteriia</taxon>
        <taxon>Flavobacteriales</taxon>
        <taxon>Weeksellaceae</taxon>
        <taxon>Chryseobacterium group</taxon>
        <taxon>Kaistella</taxon>
    </lineage>
</organism>
<reference evidence="4" key="2">
    <citation type="submission" date="2018-11" db="EMBL/GenBank/DDBJ databases">
        <title>Proposal to divide the Flavobacteriaceae and reorganize its genera based on Amino Acid Identity values calculated from whole genome sequences.</title>
        <authorList>
            <person name="Nicholson A.C."/>
            <person name="Gulvik C.A."/>
            <person name="Whitney A.M."/>
            <person name="Humrighouse B.W."/>
            <person name="Bell M."/>
            <person name="Holmens B."/>
            <person name="Steigerwalt A."/>
            <person name="Villarma A."/>
            <person name="Sheth M."/>
            <person name="Batra D."/>
            <person name="Pryor J."/>
            <person name="Bernardet J.-F."/>
            <person name="Hugo C."/>
            <person name="Kampfer P."/>
            <person name="Newman J."/>
            <person name="Mcquiston J.R."/>
        </authorList>
    </citation>
    <scope>NUCLEOTIDE SEQUENCE [LARGE SCALE GENOMIC DNA]</scope>
    <source>
        <strain evidence="4">H3056</strain>
    </source>
</reference>
<dbReference type="Proteomes" id="UP000270224">
    <property type="component" value="Unassembled WGS sequence"/>
</dbReference>
<name>A0A3N0WVX6_9FLAO</name>
<gene>
    <name evidence="3" type="ORF">EGI11_07360</name>
</gene>
<evidence type="ECO:0000259" key="1">
    <source>
        <dbReference type="Pfam" id="PF00534"/>
    </source>
</evidence>
<dbReference type="EMBL" id="RJUG01000003">
    <property type="protein sequence ID" value="ROI09222.1"/>
    <property type="molecule type" value="Genomic_DNA"/>
</dbReference>
<accession>A0A3N0WVX6</accession>
<dbReference type="OrthoDB" id="9811239at2"/>
<comment type="caution">
    <text evidence="3">The sequence shown here is derived from an EMBL/GenBank/DDBJ whole genome shotgun (WGS) entry which is preliminary data.</text>
</comment>
<dbReference type="PANTHER" id="PTHR12526:SF630">
    <property type="entry name" value="GLYCOSYLTRANSFERASE"/>
    <property type="match status" value="1"/>
</dbReference>
<protein>
    <submittedName>
        <fullName evidence="3">Glycosyltransferase family 4 protein</fullName>
    </submittedName>
</protein>
<dbReference type="Pfam" id="PF00534">
    <property type="entry name" value="Glycos_transf_1"/>
    <property type="match status" value="1"/>
</dbReference>